<keyword evidence="1" id="KW-1133">Transmembrane helix</keyword>
<organism evidence="2 3">
    <name type="scientific">Dokdonia ponticola</name>
    <dbReference type="NCBI Taxonomy" id="2041041"/>
    <lineage>
        <taxon>Bacteria</taxon>
        <taxon>Pseudomonadati</taxon>
        <taxon>Bacteroidota</taxon>
        <taxon>Flavobacteriia</taxon>
        <taxon>Flavobacteriales</taxon>
        <taxon>Flavobacteriaceae</taxon>
        <taxon>Dokdonia</taxon>
    </lineage>
</organism>
<keyword evidence="1" id="KW-0812">Transmembrane</keyword>
<name>A0ABV9HT59_9FLAO</name>
<evidence type="ECO:0000256" key="1">
    <source>
        <dbReference type="SAM" id="Phobius"/>
    </source>
</evidence>
<dbReference type="Proteomes" id="UP001596043">
    <property type="component" value="Unassembled WGS sequence"/>
</dbReference>
<feature type="transmembrane region" description="Helical" evidence="1">
    <location>
        <begin position="63"/>
        <end position="80"/>
    </location>
</feature>
<proteinExistence type="predicted"/>
<keyword evidence="1" id="KW-0472">Membrane</keyword>
<accession>A0ABV9HT59</accession>
<protein>
    <submittedName>
        <fullName evidence="2">Uncharacterized protein</fullName>
    </submittedName>
</protein>
<evidence type="ECO:0000313" key="3">
    <source>
        <dbReference type="Proteomes" id="UP001596043"/>
    </source>
</evidence>
<evidence type="ECO:0000313" key="2">
    <source>
        <dbReference type="EMBL" id="MFC4632982.1"/>
    </source>
</evidence>
<feature type="transmembrane region" description="Helical" evidence="1">
    <location>
        <begin position="7"/>
        <end position="27"/>
    </location>
</feature>
<feature type="transmembrane region" description="Helical" evidence="1">
    <location>
        <begin position="86"/>
        <end position="107"/>
    </location>
</feature>
<comment type="caution">
    <text evidence="2">The sequence shown here is derived from an EMBL/GenBank/DDBJ whole genome shotgun (WGS) entry which is preliminary data.</text>
</comment>
<dbReference type="RefSeq" id="WP_379977141.1">
    <property type="nucleotide sequence ID" value="NZ_JBHSFV010000001.1"/>
</dbReference>
<reference evidence="3" key="1">
    <citation type="journal article" date="2019" name="Int. J. Syst. Evol. Microbiol.">
        <title>The Global Catalogue of Microorganisms (GCM) 10K type strain sequencing project: providing services to taxonomists for standard genome sequencing and annotation.</title>
        <authorList>
            <consortium name="The Broad Institute Genomics Platform"/>
            <consortium name="The Broad Institute Genome Sequencing Center for Infectious Disease"/>
            <person name="Wu L."/>
            <person name="Ma J."/>
        </authorList>
    </citation>
    <scope>NUCLEOTIDE SEQUENCE [LARGE SCALE GENOMIC DNA]</scope>
    <source>
        <strain evidence="3">YJ-61-S</strain>
    </source>
</reference>
<keyword evidence="3" id="KW-1185">Reference proteome</keyword>
<feature type="transmembrane region" description="Helical" evidence="1">
    <location>
        <begin position="33"/>
        <end position="51"/>
    </location>
</feature>
<gene>
    <name evidence="2" type="ORF">ACFO3O_03640</name>
</gene>
<dbReference type="EMBL" id="JBHSFV010000001">
    <property type="protein sequence ID" value="MFC4632982.1"/>
    <property type="molecule type" value="Genomic_DNA"/>
</dbReference>
<sequence>MKKTYKYILIVIILLTLIIAVFCNEIFNNNLFIQEVLLSISFLLTLIYILINKKLFFFLRPAWHKYLGVLGMLLGGWQVYKSNFFNSKFSVVLFFLLGTILVFSIFIKDKLNSEEL</sequence>